<accession>A0A0M3V4V3</accession>
<gene>
    <name evidence="4" type="ORF">ACX27_06620</name>
</gene>
<dbReference type="OrthoDB" id="510914at2"/>
<feature type="domain" description="GerMN" evidence="3">
    <location>
        <begin position="99"/>
        <end position="185"/>
    </location>
</feature>
<dbReference type="EMBL" id="CP012036">
    <property type="protein sequence ID" value="ALF52597.1"/>
    <property type="molecule type" value="Genomic_DNA"/>
</dbReference>
<dbReference type="KEGG" id="npz:ACX27_06620"/>
<sequence>MNDEQKSNRISSGVVAAVSAAVIAVSGGVAWLTTQSQKAPITTNPANPNQSIQQQPTPPSTTQQDEKTAQVYWLKPKDKNVALVPKSVEVAATQPNQALERAFQALLEGPSDSTDSTTIPKGTKLLGLKVNGDEVHVNLSNSFTSGGGSTSMVARVGQVVYTASSLNPKAKVYIDVDGKRLDVLGGEGVELEQPLTRESFDKNYPL</sequence>
<evidence type="ECO:0000259" key="3">
    <source>
        <dbReference type="SMART" id="SM00909"/>
    </source>
</evidence>
<feature type="compositionally biased region" description="Low complexity" evidence="1">
    <location>
        <begin position="50"/>
        <end position="63"/>
    </location>
</feature>
<evidence type="ECO:0000256" key="1">
    <source>
        <dbReference type="SAM" id="MobiDB-lite"/>
    </source>
</evidence>
<evidence type="ECO:0000256" key="2">
    <source>
        <dbReference type="SAM" id="Phobius"/>
    </source>
</evidence>
<keyword evidence="2" id="KW-0472">Membrane</keyword>
<evidence type="ECO:0000313" key="5">
    <source>
        <dbReference type="Proteomes" id="UP000062645"/>
    </source>
</evidence>
<feature type="compositionally biased region" description="Polar residues" evidence="1">
    <location>
        <begin position="39"/>
        <end position="49"/>
    </location>
</feature>
<evidence type="ECO:0000313" key="4">
    <source>
        <dbReference type="EMBL" id="ALF52597.1"/>
    </source>
</evidence>
<dbReference type="PATRIC" id="fig|224013.5.peg.1609"/>
<organism evidence="4 5">
    <name type="scientific">Nostoc piscinale CENA21</name>
    <dbReference type="NCBI Taxonomy" id="224013"/>
    <lineage>
        <taxon>Bacteria</taxon>
        <taxon>Bacillati</taxon>
        <taxon>Cyanobacteriota</taxon>
        <taxon>Cyanophyceae</taxon>
        <taxon>Nostocales</taxon>
        <taxon>Nostocaceae</taxon>
        <taxon>Nostoc</taxon>
    </lineage>
</organism>
<keyword evidence="5" id="KW-1185">Reference proteome</keyword>
<dbReference type="InterPro" id="IPR019606">
    <property type="entry name" value="GerMN"/>
</dbReference>
<proteinExistence type="predicted"/>
<keyword evidence="2" id="KW-0812">Transmembrane</keyword>
<name>A0A0M3V4V3_9NOSO</name>
<dbReference type="Pfam" id="PF10646">
    <property type="entry name" value="Germane"/>
    <property type="match status" value="1"/>
</dbReference>
<dbReference type="RefSeq" id="WP_062289990.1">
    <property type="nucleotide sequence ID" value="NZ_CP012036.1"/>
</dbReference>
<keyword evidence="2" id="KW-1133">Transmembrane helix</keyword>
<feature type="transmembrane region" description="Helical" evidence="2">
    <location>
        <begin position="12"/>
        <end position="32"/>
    </location>
</feature>
<dbReference type="Proteomes" id="UP000062645">
    <property type="component" value="Chromosome"/>
</dbReference>
<dbReference type="STRING" id="224013.ACX27_06620"/>
<protein>
    <submittedName>
        <fullName evidence="4">Spore germination protein</fullName>
    </submittedName>
</protein>
<reference evidence="4 5" key="2">
    <citation type="journal article" date="2016" name="Genome Announc.">
        <title>Draft Genome Sequence of the N2-Fixing Cyanobacterium Nostoc piscinale CENA21, Isolated from the Brazilian Amazon Floodplain.</title>
        <authorList>
            <person name="Leao T."/>
            <person name="Guimaraes P.I."/>
            <person name="de Melo A.G."/>
            <person name="Ramos R.T."/>
            <person name="Leao P.N."/>
            <person name="Silva A."/>
            <person name="Fiore M.F."/>
            <person name="Schneider M.P."/>
        </authorList>
    </citation>
    <scope>NUCLEOTIDE SEQUENCE [LARGE SCALE GENOMIC DNA]</scope>
    <source>
        <strain evidence="4 5">CENA21</strain>
    </source>
</reference>
<reference evidence="5" key="1">
    <citation type="submission" date="2015-07" db="EMBL/GenBank/DDBJ databases">
        <title>Genome Of Nitrogen-Fixing Cyanobacterium Nostoc piscinale CENA21 From Solimoes/Amazon River Floodplain Sediments And Comparative Genomics To Uncover Biosynthetic Natural Products Potential.</title>
        <authorList>
            <person name="Leao T.F."/>
            <person name="Leao P.N."/>
            <person name="Guimaraes P.I."/>
            <person name="de Melo A.G.C."/>
            <person name="Ramos R.T.J."/>
            <person name="Silva A."/>
            <person name="Fiore M.F."/>
            <person name="Schneider M.P.C."/>
        </authorList>
    </citation>
    <scope>NUCLEOTIDE SEQUENCE [LARGE SCALE GENOMIC DNA]</scope>
    <source>
        <strain evidence="5">CENA21</strain>
    </source>
</reference>
<dbReference type="AlphaFoldDB" id="A0A0M3V4V3"/>
<dbReference type="SMART" id="SM00909">
    <property type="entry name" value="Germane"/>
    <property type="match status" value="1"/>
</dbReference>
<feature type="region of interest" description="Disordered" evidence="1">
    <location>
        <begin position="39"/>
        <end position="67"/>
    </location>
</feature>